<dbReference type="AlphaFoldDB" id="A0A9P9A0E6"/>
<organism evidence="1 2">
    <name type="scientific">Truncatella angustata</name>
    <dbReference type="NCBI Taxonomy" id="152316"/>
    <lineage>
        <taxon>Eukaryota</taxon>
        <taxon>Fungi</taxon>
        <taxon>Dikarya</taxon>
        <taxon>Ascomycota</taxon>
        <taxon>Pezizomycotina</taxon>
        <taxon>Sordariomycetes</taxon>
        <taxon>Xylariomycetidae</taxon>
        <taxon>Amphisphaeriales</taxon>
        <taxon>Sporocadaceae</taxon>
        <taxon>Truncatella</taxon>
    </lineage>
</organism>
<dbReference type="Proteomes" id="UP000758603">
    <property type="component" value="Unassembled WGS sequence"/>
</dbReference>
<reference evidence="1" key="1">
    <citation type="journal article" date="2021" name="Nat. Commun.">
        <title>Genetic determinants of endophytism in the Arabidopsis root mycobiome.</title>
        <authorList>
            <person name="Mesny F."/>
            <person name="Miyauchi S."/>
            <person name="Thiergart T."/>
            <person name="Pickel B."/>
            <person name="Atanasova L."/>
            <person name="Karlsson M."/>
            <person name="Huettel B."/>
            <person name="Barry K.W."/>
            <person name="Haridas S."/>
            <person name="Chen C."/>
            <person name="Bauer D."/>
            <person name="Andreopoulos W."/>
            <person name="Pangilinan J."/>
            <person name="LaButti K."/>
            <person name="Riley R."/>
            <person name="Lipzen A."/>
            <person name="Clum A."/>
            <person name="Drula E."/>
            <person name="Henrissat B."/>
            <person name="Kohler A."/>
            <person name="Grigoriev I.V."/>
            <person name="Martin F.M."/>
            <person name="Hacquard S."/>
        </authorList>
    </citation>
    <scope>NUCLEOTIDE SEQUENCE</scope>
    <source>
        <strain evidence="1">MPI-SDFR-AT-0073</strain>
    </source>
</reference>
<comment type="caution">
    <text evidence="1">The sequence shown here is derived from an EMBL/GenBank/DDBJ whole genome shotgun (WGS) entry which is preliminary data.</text>
</comment>
<dbReference type="RefSeq" id="XP_045960300.1">
    <property type="nucleotide sequence ID" value="XM_046095764.1"/>
</dbReference>
<accession>A0A9P9A0E6</accession>
<protein>
    <submittedName>
        <fullName evidence="1">Uncharacterized protein</fullName>
    </submittedName>
</protein>
<evidence type="ECO:0000313" key="2">
    <source>
        <dbReference type="Proteomes" id="UP000758603"/>
    </source>
</evidence>
<dbReference type="GeneID" id="70124657"/>
<name>A0A9P9A0E6_9PEZI</name>
<keyword evidence="2" id="KW-1185">Reference proteome</keyword>
<gene>
    <name evidence="1" type="ORF">BKA67DRAFT_254446</name>
</gene>
<dbReference type="OrthoDB" id="4794000at2759"/>
<sequence>MSMPMPCSNRVVNLSAQARSFSSNLDLSKEFAPAMVLDTLGKDLSCQVTTIIADAQDAADKLDILGKMSLVGRSPESDSAGSFALAQAFYHAGALALSRLFAYPGWSYLAPCPRFKPPACLDQSNTGLHAIAVLEAVESRLPFVGLEAIAFPPLLLAVALEVRAPDQRSRVEAAFELILEKGFVVAKTYLSDAKKMWMVVPPLLRQIP</sequence>
<proteinExistence type="predicted"/>
<dbReference type="EMBL" id="JAGPXC010000003">
    <property type="protein sequence ID" value="KAH6656035.1"/>
    <property type="molecule type" value="Genomic_DNA"/>
</dbReference>
<evidence type="ECO:0000313" key="1">
    <source>
        <dbReference type="EMBL" id="KAH6656035.1"/>
    </source>
</evidence>